<protein>
    <submittedName>
        <fullName evidence="1">Uncharacterized protein</fullName>
    </submittedName>
</protein>
<proteinExistence type="predicted"/>
<gene>
    <name evidence="1" type="ORF">BLA60_13800</name>
</gene>
<evidence type="ECO:0000313" key="1">
    <source>
        <dbReference type="EMBL" id="OLF11072.1"/>
    </source>
</evidence>
<evidence type="ECO:0000313" key="2">
    <source>
        <dbReference type="Proteomes" id="UP000185696"/>
    </source>
</evidence>
<name>A0A7Z0WMS8_9PSEU</name>
<dbReference type="EMBL" id="MSIF01000005">
    <property type="protein sequence ID" value="OLF11072.1"/>
    <property type="molecule type" value="Genomic_DNA"/>
</dbReference>
<dbReference type="Proteomes" id="UP000185696">
    <property type="component" value="Unassembled WGS sequence"/>
</dbReference>
<reference evidence="1 2" key="1">
    <citation type="submission" date="2016-12" db="EMBL/GenBank/DDBJ databases">
        <title>The draft genome sequence of Actinophytocola xinjiangensis.</title>
        <authorList>
            <person name="Wang W."/>
            <person name="Yuan L."/>
        </authorList>
    </citation>
    <scope>NUCLEOTIDE SEQUENCE [LARGE SCALE GENOMIC DNA]</scope>
    <source>
        <strain evidence="1 2">CGMCC 4.4663</strain>
    </source>
</reference>
<dbReference type="AlphaFoldDB" id="A0A7Z0WMS8"/>
<keyword evidence="2" id="KW-1185">Reference proteome</keyword>
<organism evidence="1 2">
    <name type="scientific">Actinophytocola xinjiangensis</name>
    <dbReference type="NCBI Taxonomy" id="485602"/>
    <lineage>
        <taxon>Bacteria</taxon>
        <taxon>Bacillati</taxon>
        <taxon>Actinomycetota</taxon>
        <taxon>Actinomycetes</taxon>
        <taxon>Pseudonocardiales</taxon>
        <taxon>Pseudonocardiaceae</taxon>
    </lineage>
</organism>
<comment type="caution">
    <text evidence="1">The sequence shown here is derived from an EMBL/GenBank/DDBJ whole genome shotgun (WGS) entry which is preliminary data.</text>
</comment>
<sequence>MSVDACPFCGLPDGEPLPVVSQHATGSGVTMWTRCRCGSLQVRAVDQGRVVVLSRGRPG</sequence>
<accession>A0A7Z0WMS8</accession>